<accession>A0A6N2LU08</accession>
<evidence type="ECO:0000313" key="1">
    <source>
        <dbReference type="EMBL" id="VFU40838.1"/>
    </source>
</evidence>
<dbReference type="AlphaFoldDB" id="A0A6N2LU08"/>
<gene>
    <name evidence="1" type="ORF">SVIM_LOCUS237422</name>
</gene>
<sequence length="83" mass="9764">MVRELMHVEEVAILDKVVHITICSIIARELIEHGNKKREPKLQLQSRHFKKGWRKNLGWSLNIRLFEFTKVELLATSAREKAT</sequence>
<organism evidence="1">
    <name type="scientific">Salix viminalis</name>
    <name type="common">Common osier</name>
    <name type="synonym">Basket willow</name>
    <dbReference type="NCBI Taxonomy" id="40686"/>
    <lineage>
        <taxon>Eukaryota</taxon>
        <taxon>Viridiplantae</taxon>
        <taxon>Streptophyta</taxon>
        <taxon>Embryophyta</taxon>
        <taxon>Tracheophyta</taxon>
        <taxon>Spermatophyta</taxon>
        <taxon>Magnoliopsida</taxon>
        <taxon>eudicotyledons</taxon>
        <taxon>Gunneridae</taxon>
        <taxon>Pentapetalae</taxon>
        <taxon>rosids</taxon>
        <taxon>fabids</taxon>
        <taxon>Malpighiales</taxon>
        <taxon>Salicaceae</taxon>
        <taxon>Saliceae</taxon>
        <taxon>Salix</taxon>
    </lineage>
</organism>
<protein>
    <submittedName>
        <fullName evidence="1">Uncharacterized protein</fullName>
    </submittedName>
</protein>
<reference evidence="1" key="1">
    <citation type="submission" date="2019-03" db="EMBL/GenBank/DDBJ databases">
        <authorList>
            <person name="Mank J."/>
            <person name="Almeida P."/>
        </authorList>
    </citation>
    <scope>NUCLEOTIDE SEQUENCE</scope>
    <source>
        <strain evidence="1">78183</strain>
    </source>
</reference>
<dbReference type="EMBL" id="CAADRP010001552">
    <property type="protein sequence ID" value="VFU40838.1"/>
    <property type="molecule type" value="Genomic_DNA"/>
</dbReference>
<proteinExistence type="predicted"/>
<name>A0A6N2LU08_SALVM</name>